<protein>
    <submittedName>
        <fullName evidence="3">Uncharacterized protein YhaN</fullName>
    </submittedName>
</protein>
<dbReference type="PANTHER" id="PTHR41259">
    <property type="entry name" value="DOUBLE-STRAND BREAK REPAIR RAD50 ATPASE, PUTATIVE-RELATED"/>
    <property type="match status" value="1"/>
</dbReference>
<gene>
    <name evidence="3" type="ORF">SAMN05216258_1213</name>
</gene>
<dbReference type="OrthoDB" id="9764467at2"/>
<name>A0A1I3PSZ4_9RHOB</name>
<dbReference type="STRING" id="1114924.SAMN05216258_1213"/>
<evidence type="ECO:0000256" key="1">
    <source>
        <dbReference type="SAM" id="Coils"/>
    </source>
</evidence>
<feature type="coiled-coil region" evidence="1">
    <location>
        <begin position="183"/>
        <end position="234"/>
    </location>
</feature>
<dbReference type="InterPro" id="IPR038734">
    <property type="entry name" value="YhaN_AAA"/>
</dbReference>
<feature type="coiled-coil region" evidence="1">
    <location>
        <begin position="486"/>
        <end position="520"/>
    </location>
</feature>
<dbReference type="SUPFAM" id="SSF52540">
    <property type="entry name" value="P-loop containing nucleoside triphosphate hydrolases"/>
    <property type="match status" value="1"/>
</dbReference>
<dbReference type="Gene3D" id="3.40.50.300">
    <property type="entry name" value="P-loop containing nucleotide triphosphate hydrolases"/>
    <property type="match status" value="2"/>
</dbReference>
<dbReference type="EMBL" id="FOQH01000021">
    <property type="protein sequence ID" value="SFJ24904.1"/>
    <property type="molecule type" value="Genomic_DNA"/>
</dbReference>
<dbReference type="Proteomes" id="UP000199377">
    <property type="component" value="Unassembled WGS sequence"/>
</dbReference>
<organism evidence="3 4">
    <name type="scientific">Albimonas pacifica</name>
    <dbReference type="NCBI Taxonomy" id="1114924"/>
    <lineage>
        <taxon>Bacteria</taxon>
        <taxon>Pseudomonadati</taxon>
        <taxon>Pseudomonadota</taxon>
        <taxon>Alphaproteobacteria</taxon>
        <taxon>Rhodobacterales</taxon>
        <taxon>Paracoccaceae</taxon>
        <taxon>Albimonas</taxon>
    </lineage>
</organism>
<keyword evidence="1" id="KW-0175">Coiled coil</keyword>
<dbReference type="AlphaFoldDB" id="A0A1I3PSZ4"/>
<evidence type="ECO:0000313" key="3">
    <source>
        <dbReference type="EMBL" id="SFJ24904.1"/>
    </source>
</evidence>
<keyword evidence="4" id="KW-1185">Reference proteome</keyword>
<dbReference type="Pfam" id="PF13514">
    <property type="entry name" value="AAA_27"/>
    <property type="match status" value="1"/>
</dbReference>
<proteinExistence type="predicted"/>
<evidence type="ECO:0000259" key="2">
    <source>
        <dbReference type="Pfam" id="PF13514"/>
    </source>
</evidence>
<evidence type="ECO:0000313" key="4">
    <source>
        <dbReference type="Proteomes" id="UP000199377"/>
    </source>
</evidence>
<dbReference type="InterPro" id="IPR027417">
    <property type="entry name" value="P-loop_NTPase"/>
</dbReference>
<dbReference type="RefSeq" id="WP_092866074.1">
    <property type="nucleotide sequence ID" value="NZ_FOQH01000021.1"/>
</dbReference>
<reference evidence="3 4" key="1">
    <citation type="submission" date="2016-10" db="EMBL/GenBank/DDBJ databases">
        <authorList>
            <person name="de Groot N.N."/>
        </authorList>
    </citation>
    <scope>NUCLEOTIDE SEQUENCE [LARGE SCALE GENOMIC DNA]</scope>
    <source>
        <strain evidence="3 4">CGMCC 1.11030</strain>
    </source>
</reference>
<sequence>MRLRRLDLIRYGKFETRSLDFGERGAESDVAIVYGDNEAGKSTAFAAWLDLLFGFPRQHPYAYRFQRSEMMVGAVLEAGDEVLELRRTGAQNGSLTDANGREVEELRLKSLLHGLDRDAYRTRFSLDVTELNRGGEEISRAQGDLGRLLHAGMSGLSGLSDTLDAIEKEVDAFHRKGGRTTALRTAMRELEDLKARLAGSRLEPRRFDALRHALEAAENDLKETGGAFAEAQARLALREAADKRRGIRVRMDELGRALAAHPQGPPLSADAIRTVTEAVARRHDAAEGLAEARRRAEEARVATEGIAADPAGLEVAVILDVLEEARFDDGEYLLPRVQTAAADIETRRASRAALQRDAVKLAEAIGGPGASPEDVRLTRGALATLRKRAEDLCDAEARLKDTARLRDKAEAELGPQIPMPEGRDALGDALEALDRLRDDPEAAARQAEELRLASDRAAAGLPADWRAIAEAGLPPEAEAMAVAAAATEADRALREAQARLAEAEEICADARARQAALLDRGDVATDDEIERTRGARDAAWTRHRASLDDASAGAFEAEMLRDDEARDRHARSAEKRIELASVAHDLARHDAASRRRRAEWDDACAALEATRRDAAVMAARLGLAGDTPPASFRERRMALAGALDARLLTEASQAAAEAASKRRRGALVRLSAALVAAEGGEIDLGDARLDPAARRCKTALDRQADASRARTHAAGTLESLNRDLREKAEAAEACRTAYTAAVAGLWCADRPAQALLAAMDDLQELAELHGQAQDLDRRIDLMNAALERFAEMAGDLAGLLGLDPEARVAELIARARGRAGAARKTAQRIAEVARALADAETAIGAHEAAISRSDAAIAGAFAGQEGIDLSQPSETLATLQARDALRRDLAQLSADHDQAGAGHDAEALRLEEDDADPLRSDELRSVLHETGEARDAALQARGEAKASLHQAMQAAGGADLDQQRATILEGVREEARLKAAQAFGHMAARGALRRFRHDSRGDMLMATEAAFVHLTRGEWSGLDVQPGGRTERLVGIRNGEPVPAEAMSTGTRGQLYLALRVAGYAAFSTRFGPLPFVTDDVHETFDDDRARAALGLSAEMGREGQAIVFTHHRHLVELARHIIPGASCLGF</sequence>
<feature type="domain" description="YhaN AAA" evidence="2">
    <location>
        <begin position="1"/>
        <end position="205"/>
    </location>
</feature>
<accession>A0A1I3PSZ4</accession>
<dbReference type="PANTHER" id="PTHR41259:SF1">
    <property type="entry name" value="DOUBLE-STRAND BREAK REPAIR RAD50 ATPASE, PUTATIVE-RELATED"/>
    <property type="match status" value="1"/>
</dbReference>